<evidence type="ECO:0000259" key="1">
    <source>
        <dbReference type="Pfam" id="PF24869"/>
    </source>
</evidence>
<dbReference type="InterPro" id="IPR056636">
    <property type="entry name" value="DUF7734"/>
</dbReference>
<dbReference type="Pfam" id="PF24869">
    <property type="entry name" value="DUF7734"/>
    <property type="match status" value="1"/>
</dbReference>
<protein>
    <recommendedName>
        <fullName evidence="1">DUF7734 domain-containing protein</fullName>
    </recommendedName>
</protein>
<sequence length="94" mass="10886">MSLSRIQQLEKYTITHPEEVLLITVKIEEDMDQLMIFKGFSSSIMKPTEFNPDIPVLSDIANIISIDRIKSPYNPNDPNYIEQGLTWKQMESLL</sequence>
<dbReference type="eggNOG" id="ENOG5032S41">
    <property type="taxonomic scope" value="Bacteria"/>
</dbReference>
<reference evidence="2 3" key="1">
    <citation type="submission" date="2007-03" db="EMBL/GenBank/DDBJ databases">
        <authorList>
            <person name="Stal L."/>
            <person name="Ferriera S."/>
            <person name="Johnson J."/>
            <person name="Kravitz S."/>
            <person name="Beeson K."/>
            <person name="Sutton G."/>
            <person name="Rogers Y.-H."/>
            <person name="Friedman R."/>
            <person name="Frazier M."/>
            <person name="Venter J.C."/>
        </authorList>
    </citation>
    <scope>NUCLEOTIDE SEQUENCE [LARGE SCALE GENOMIC DNA]</scope>
    <source>
        <strain evidence="2 3">CCY0110</strain>
    </source>
</reference>
<comment type="caution">
    <text evidence="2">The sequence shown here is derived from an EMBL/GenBank/DDBJ whole genome shotgun (WGS) entry which is preliminary data.</text>
</comment>
<dbReference type="RefSeq" id="WP_008274178.1">
    <property type="nucleotide sequence ID" value="NZ_AAXW01000005.1"/>
</dbReference>
<feature type="domain" description="DUF7734" evidence="1">
    <location>
        <begin position="6"/>
        <end position="94"/>
    </location>
</feature>
<organism evidence="2 3">
    <name type="scientific">Crocosphaera chwakensis CCY0110</name>
    <dbReference type="NCBI Taxonomy" id="391612"/>
    <lineage>
        <taxon>Bacteria</taxon>
        <taxon>Bacillati</taxon>
        <taxon>Cyanobacteriota</taxon>
        <taxon>Cyanophyceae</taxon>
        <taxon>Oscillatoriophycideae</taxon>
        <taxon>Chroococcales</taxon>
        <taxon>Aphanothecaceae</taxon>
        <taxon>Crocosphaera</taxon>
        <taxon>Crocosphaera chwakensis</taxon>
    </lineage>
</organism>
<gene>
    <name evidence="2" type="ORF">CY0110_23626</name>
</gene>
<dbReference type="PANTHER" id="PTHR36729">
    <property type="entry name" value="EXPRESSED PROTEIN"/>
    <property type="match status" value="1"/>
</dbReference>
<evidence type="ECO:0000313" key="2">
    <source>
        <dbReference type="EMBL" id="EAZ92610.1"/>
    </source>
</evidence>
<dbReference type="Proteomes" id="UP000003781">
    <property type="component" value="Unassembled WGS sequence"/>
</dbReference>
<accession>A3ILF9</accession>
<dbReference type="AlphaFoldDB" id="A3ILF9"/>
<name>A3ILF9_9CHRO</name>
<keyword evidence="3" id="KW-1185">Reference proteome</keyword>
<dbReference type="PANTHER" id="PTHR36729:SF2">
    <property type="entry name" value="EXPRESSED PROTEIN"/>
    <property type="match status" value="1"/>
</dbReference>
<evidence type="ECO:0000313" key="3">
    <source>
        <dbReference type="Proteomes" id="UP000003781"/>
    </source>
</evidence>
<dbReference type="EMBL" id="AAXW01000005">
    <property type="protein sequence ID" value="EAZ92610.1"/>
    <property type="molecule type" value="Genomic_DNA"/>
</dbReference>
<dbReference type="OrthoDB" id="463229at2"/>
<proteinExistence type="predicted"/>